<name>A0A498PTN9_9MYCO</name>
<protein>
    <submittedName>
        <fullName evidence="1">Uncharacterized protein</fullName>
    </submittedName>
</protein>
<dbReference type="InterPro" id="IPR011051">
    <property type="entry name" value="RmlC_Cupin_sf"/>
</dbReference>
<dbReference type="InterPro" id="IPR014710">
    <property type="entry name" value="RmlC-like_jellyroll"/>
</dbReference>
<gene>
    <name evidence="1" type="ORF">LAUMK136_01758</name>
</gene>
<organism evidence="1 2">
    <name type="scientific">Mycobacterium attenuatum</name>
    <dbReference type="NCBI Taxonomy" id="2341086"/>
    <lineage>
        <taxon>Bacteria</taxon>
        <taxon>Bacillati</taxon>
        <taxon>Actinomycetota</taxon>
        <taxon>Actinomycetes</taxon>
        <taxon>Mycobacteriales</taxon>
        <taxon>Mycobacteriaceae</taxon>
        <taxon>Mycobacterium</taxon>
    </lineage>
</organism>
<keyword evidence="2" id="KW-1185">Reference proteome</keyword>
<dbReference type="AlphaFoldDB" id="A0A498PTN9"/>
<dbReference type="EMBL" id="UPHP01000040">
    <property type="protein sequence ID" value="VBA37126.1"/>
    <property type="molecule type" value="Genomic_DNA"/>
</dbReference>
<evidence type="ECO:0000313" key="2">
    <source>
        <dbReference type="Proteomes" id="UP000273307"/>
    </source>
</evidence>
<dbReference type="Proteomes" id="UP000273307">
    <property type="component" value="Unassembled WGS sequence"/>
</dbReference>
<proteinExistence type="predicted"/>
<reference evidence="1 2" key="1">
    <citation type="submission" date="2018-09" db="EMBL/GenBank/DDBJ databases">
        <authorList>
            <person name="Tagini F."/>
        </authorList>
    </citation>
    <scope>NUCLEOTIDE SEQUENCE [LARGE SCALE GENOMIC DNA]</scope>
    <source>
        <strain evidence="1 2">MK136</strain>
    </source>
</reference>
<accession>A0A498PTN9</accession>
<evidence type="ECO:0000313" key="1">
    <source>
        <dbReference type="EMBL" id="VBA37126.1"/>
    </source>
</evidence>
<dbReference type="Gene3D" id="2.60.120.10">
    <property type="entry name" value="Jelly Rolls"/>
    <property type="match status" value="1"/>
</dbReference>
<dbReference type="SUPFAM" id="SSF51182">
    <property type="entry name" value="RmlC-like cupins"/>
    <property type="match status" value="1"/>
</dbReference>
<sequence length="431" mass="46826">MLAMKSVSVEAAFAKLGDGIETTWRSLNYDQDAFSAIAVEMLASCGIAGSIESEDVLNWAMTSRCLPPQHDLAATFGQPPLTLYRTERFHVSVLFWLSATVSIHEHGFQGAFGVLDGSSVHSRWTFEPSMSINSSLKLGTVRRNSTELLEIGDIRPILPGPAGAHSLVHLDTPSATVVIRTCDDPRHHRQYNYLVSGVAINPEYVDQALVKKCQLIKLIASCYPEHLGRLVDASVTDADAFAELELLSAAITTGPFRRWLTSDQAAIPTPAASVPWIQAVVDERRRESLLMSLRNRTQDPAQRLALAIIMTHIDAATAVELFARKRFSDPATSLASAITELLAKGPLREVADPPQPTLLCDVLAKLIEGWTMDQIRSSLAGNASGAKADEELVGIAEILRRSTFLTGLVPAERLGFRRPVVGVTPSVNRSG</sequence>